<evidence type="ECO:0000313" key="2">
    <source>
        <dbReference type="EMBL" id="KAK2857563.1"/>
    </source>
</evidence>
<accession>A0AA88T3T4</accession>
<reference evidence="2" key="1">
    <citation type="submission" date="2023-08" db="EMBL/GenBank/DDBJ databases">
        <title>Pelteobagrus vachellii genome.</title>
        <authorList>
            <person name="Liu H."/>
        </authorList>
    </citation>
    <scope>NUCLEOTIDE SEQUENCE</scope>
    <source>
        <strain evidence="2">PRFRI_2022a</strain>
        <tissue evidence="2">Muscle</tissue>
    </source>
</reference>
<evidence type="ECO:0000313" key="3">
    <source>
        <dbReference type="Proteomes" id="UP001187315"/>
    </source>
</evidence>
<organism evidence="2 3">
    <name type="scientific">Tachysurus vachellii</name>
    <name type="common">Darkbarbel catfish</name>
    <name type="synonym">Pelteobagrus vachellii</name>
    <dbReference type="NCBI Taxonomy" id="175792"/>
    <lineage>
        <taxon>Eukaryota</taxon>
        <taxon>Metazoa</taxon>
        <taxon>Chordata</taxon>
        <taxon>Craniata</taxon>
        <taxon>Vertebrata</taxon>
        <taxon>Euteleostomi</taxon>
        <taxon>Actinopterygii</taxon>
        <taxon>Neopterygii</taxon>
        <taxon>Teleostei</taxon>
        <taxon>Ostariophysi</taxon>
        <taxon>Siluriformes</taxon>
        <taxon>Bagridae</taxon>
        <taxon>Tachysurus</taxon>
    </lineage>
</organism>
<dbReference type="EMBL" id="JAVHJS010000005">
    <property type="protein sequence ID" value="KAK2857563.1"/>
    <property type="molecule type" value="Genomic_DNA"/>
</dbReference>
<keyword evidence="3" id="KW-1185">Reference proteome</keyword>
<protein>
    <submittedName>
        <fullName evidence="2">Uncharacterized protein</fullName>
    </submittedName>
</protein>
<feature type="region of interest" description="Disordered" evidence="1">
    <location>
        <begin position="105"/>
        <end position="147"/>
    </location>
</feature>
<dbReference type="Proteomes" id="UP001187315">
    <property type="component" value="Unassembled WGS sequence"/>
</dbReference>
<sequence>MNFVDNLNKWTSRVDMDYGNKLNQALSSSTKFLPTAGLRGAGPFQHYGRPLGHGVKVKEEDESVEDFFHFAQHLQQQTGECLTACCGGANPKAAPLTTTLSTSLTASLTSPLNTPLSSPPPKPSSQPSAERPYHCQDCGKGAVCSRDNGWKVEGKYEREEL</sequence>
<name>A0AA88T3T4_TACVA</name>
<evidence type="ECO:0000256" key="1">
    <source>
        <dbReference type="SAM" id="MobiDB-lite"/>
    </source>
</evidence>
<comment type="caution">
    <text evidence="2">The sequence shown here is derived from an EMBL/GenBank/DDBJ whole genome shotgun (WGS) entry which is preliminary data.</text>
</comment>
<proteinExistence type="predicted"/>
<dbReference type="AlphaFoldDB" id="A0AA88T3T4"/>
<feature type="compositionally biased region" description="Low complexity" evidence="1">
    <location>
        <begin position="105"/>
        <end position="116"/>
    </location>
</feature>
<gene>
    <name evidence="2" type="ORF">Q7C36_005482</name>
</gene>